<dbReference type="Proteomes" id="UP000184010">
    <property type="component" value="Unassembled WGS sequence"/>
</dbReference>
<evidence type="ECO:0000313" key="1">
    <source>
        <dbReference type="EMBL" id="SHN88591.1"/>
    </source>
</evidence>
<name>A0A1M7UZY8_9FIRM</name>
<evidence type="ECO:0000313" key="2">
    <source>
        <dbReference type="Proteomes" id="UP000184010"/>
    </source>
</evidence>
<dbReference type="EMBL" id="FRDN01000031">
    <property type="protein sequence ID" value="SHN88591.1"/>
    <property type="molecule type" value="Genomic_DNA"/>
</dbReference>
<reference evidence="2" key="1">
    <citation type="submission" date="2016-12" db="EMBL/GenBank/DDBJ databases">
        <authorList>
            <person name="Varghese N."/>
            <person name="Submissions S."/>
        </authorList>
    </citation>
    <scope>NUCLEOTIDE SEQUENCE [LARGE SCALE GENOMIC DNA]</scope>
    <source>
        <strain evidence="2">DSM 11544</strain>
    </source>
</reference>
<feature type="non-terminal residue" evidence="1">
    <location>
        <position position="91"/>
    </location>
</feature>
<keyword evidence="2" id="KW-1185">Reference proteome</keyword>
<protein>
    <submittedName>
        <fullName evidence="1">Uncharacterized protein</fullName>
    </submittedName>
</protein>
<organism evidence="1 2">
    <name type="scientific">Desulfitobacterium chlororespirans DSM 11544</name>
    <dbReference type="NCBI Taxonomy" id="1121395"/>
    <lineage>
        <taxon>Bacteria</taxon>
        <taxon>Bacillati</taxon>
        <taxon>Bacillota</taxon>
        <taxon>Clostridia</taxon>
        <taxon>Eubacteriales</taxon>
        <taxon>Desulfitobacteriaceae</taxon>
        <taxon>Desulfitobacterium</taxon>
    </lineage>
</organism>
<dbReference type="AlphaFoldDB" id="A0A1M7UZY8"/>
<proteinExistence type="predicted"/>
<gene>
    <name evidence="1" type="ORF">SAMN02745215_05419</name>
</gene>
<accession>A0A1M7UZY8</accession>
<sequence>MGVNLFQCKWNNHPDNWQYYYCGITRATLRSDPTPVAAYTMNGGDVFRRFLFIGKLQADKPREFEGSALKTLRCQPVCKEDHHLAVGHGPV</sequence>